<dbReference type="RefSeq" id="WP_170093071.1">
    <property type="nucleotide sequence ID" value="NZ_WOYG01000001.1"/>
</dbReference>
<dbReference type="Proteomes" id="UP000608662">
    <property type="component" value="Unassembled WGS sequence"/>
</dbReference>
<organism evidence="2 3">
    <name type="scientific">Halomicrobium mukohataei</name>
    <dbReference type="NCBI Taxonomy" id="57705"/>
    <lineage>
        <taxon>Archaea</taxon>
        <taxon>Methanobacteriati</taxon>
        <taxon>Methanobacteriota</taxon>
        <taxon>Stenosarchaea group</taxon>
        <taxon>Halobacteria</taxon>
        <taxon>Halobacteriales</taxon>
        <taxon>Haloarculaceae</taxon>
        <taxon>Halomicrobium</taxon>
    </lineage>
</organism>
<evidence type="ECO:0008006" key="4">
    <source>
        <dbReference type="Google" id="ProtNLM"/>
    </source>
</evidence>
<evidence type="ECO:0000313" key="3">
    <source>
        <dbReference type="Proteomes" id="UP000608662"/>
    </source>
</evidence>
<dbReference type="InterPro" id="IPR018645">
    <property type="entry name" value="OapC-like"/>
</dbReference>
<evidence type="ECO:0000313" key="2">
    <source>
        <dbReference type="EMBL" id="NLV09163.1"/>
    </source>
</evidence>
<dbReference type="OrthoDB" id="78050at2157"/>
<comment type="caution">
    <text evidence="2">The sequence shown here is derived from an EMBL/GenBank/DDBJ whole genome shotgun (WGS) entry which is preliminary data.</text>
</comment>
<reference evidence="2" key="1">
    <citation type="submission" date="2019-12" db="EMBL/GenBank/DDBJ databases">
        <title>Whole-genome sequence of Halomicrobium mukohataei pws1.</title>
        <authorList>
            <person name="Verma D.K."/>
            <person name="Gopal K."/>
            <person name="Prasad E.S."/>
        </authorList>
    </citation>
    <scope>NUCLEOTIDE SEQUENCE</scope>
    <source>
        <strain evidence="2">Pws1</strain>
    </source>
</reference>
<protein>
    <recommendedName>
        <fullName evidence="4">Zn-ribbon containing protein (DUF2072)</fullName>
    </recommendedName>
</protein>
<dbReference type="Pfam" id="PF09845">
    <property type="entry name" value="OapC"/>
    <property type="match status" value="2"/>
</dbReference>
<feature type="compositionally biased region" description="Basic and acidic residues" evidence="1">
    <location>
        <begin position="175"/>
        <end position="186"/>
    </location>
</feature>
<dbReference type="AlphaFoldDB" id="A0A847U0M9"/>
<accession>A0A847U0M9</accession>
<proteinExistence type="predicted"/>
<name>A0A847U0M9_9EURY</name>
<gene>
    <name evidence="2" type="ORF">GOC74_04370</name>
</gene>
<dbReference type="EMBL" id="WOYG01000001">
    <property type="protein sequence ID" value="NLV09163.1"/>
    <property type="molecule type" value="Genomic_DNA"/>
</dbReference>
<sequence>MPHQCTNCDRTFDDGSKEMLSGCPNCGGNKFQFKPAGEESVDTAAEPPDPPEPSGGSSVAQTVGKTAATVKDLMGSATSEPEAQSTPSGRTDADRFDDPDATARPAPEDTAQASARTDVVSVDELPSEPSGDGDHHFQPVQTDEGSSVTPDTADGADPASTDRVSADDSETEQAADARADRPGLEELREELNDQFESIKVLEPGQYELNLMELYDREEYIVALQEDGRYSIQVPENFRD</sequence>
<feature type="compositionally biased region" description="Polar residues" evidence="1">
    <location>
        <begin position="139"/>
        <end position="150"/>
    </location>
</feature>
<feature type="compositionally biased region" description="Polar residues" evidence="1">
    <location>
        <begin position="76"/>
        <end position="89"/>
    </location>
</feature>
<feature type="region of interest" description="Disordered" evidence="1">
    <location>
        <begin position="1"/>
        <end position="186"/>
    </location>
</feature>
<evidence type="ECO:0000256" key="1">
    <source>
        <dbReference type="SAM" id="MobiDB-lite"/>
    </source>
</evidence>